<dbReference type="STRING" id="349521.HCH_02621"/>
<dbReference type="PANTHER" id="PTHR42824">
    <property type="entry name" value="GLUTAMINE AMIDOTRANSFERASE"/>
    <property type="match status" value="1"/>
</dbReference>
<feature type="domain" description="Glutamine amidotransferase type-2" evidence="2">
    <location>
        <begin position="2"/>
        <end position="267"/>
    </location>
</feature>
<dbReference type="RefSeq" id="WP_011396480.1">
    <property type="nucleotide sequence ID" value="NC_007645.1"/>
</dbReference>
<proteinExistence type="predicted"/>
<dbReference type="InterPro" id="IPR026869">
    <property type="entry name" value="EgtC-like"/>
</dbReference>
<evidence type="ECO:0000259" key="2">
    <source>
        <dbReference type="PROSITE" id="PS51278"/>
    </source>
</evidence>
<accession>Q2SIW3</accession>
<dbReference type="Pfam" id="PF13230">
    <property type="entry name" value="GATase_4"/>
    <property type="match status" value="1"/>
</dbReference>
<dbReference type="SUPFAM" id="SSF56235">
    <property type="entry name" value="N-terminal nucleophile aminohydrolases (Ntn hydrolases)"/>
    <property type="match status" value="1"/>
</dbReference>
<evidence type="ECO:0000313" key="3">
    <source>
        <dbReference type="EMBL" id="ABC29411.1"/>
    </source>
</evidence>
<organism evidence="3 4">
    <name type="scientific">Hahella chejuensis (strain KCTC 2396)</name>
    <dbReference type="NCBI Taxonomy" id="349521"/>
    <lineage>
        <taxon>Bacteria</taxon>
        <taxon>Pseudomonadati</taxon>
        <taxon>Pseudomonadota</taxon>
        <taxon>Gammaproteobacteria</taxon>
        <taxon>Oceanospirillales</taxon>
        <taxon>Hahellaceae</taxon>
        <taxon>Hahella</taxon>
    </lineage>
</organism>
<dbReference type="Gene3D" id="3.60.20.10">
    <property type="entry name" value="Glutamine Phosphoribosylpyrophosphate, subunit 1, domain 1"/>
    <property type="match status" value="1"/>
</dbReference>
<dbReference type="AlphaFoldDB" id="Q2SIW3"/>
<dbReference type="CDD" id="cd01908">
    <property type="entry name" value="YafJ"/>
    <property type="match status" value="1"/>
</dbReference>
<keyword evidence="4" id="KW-1185">Reference proteome</keyword>
<keyword evidence="1 3" id="KW-0315">Glutamine amidotransferase</keyword>
<dbReference type="InterPro" id="IPR029055">
    <property type="entry name" value="Ntn_hydrolases_N"/>
</dbReference>
<evidence type="ECO:0000256" key="1">
    <source>
        <dbReference type="ARBA" id="ARBA00022962"/>
    </source>
</evidence>
<protein>
    <submittedName>
        <fullName evidence="3">Predicted glutamine amidotransferase</fullName>
    </submittedName>
</protein>
<dbReference type="OrthoDB" id="321954at2"/>
<dbReference type="PROSITE" id="PS51278">
    <property type="entry name" value="GATASE_TYPE_2"/>
    <property type="match status" value="1"/>
</dbReference>
<dbReference type="HOGENOM" id="CLU_059273_0_0_6"/>
<gene>
    <name evidence="3" type="ordered locus">HCH_02621</name>
</gene>
<name>Q2SIW3_HAHCH</name>
<dbReference type="eggNOG" id="COG0121">
    <property type="taxonomic scope" value="Bacteria"/>
</dbReference>
<dbReference type="InterPro" id="IPR017932">
    <property type="entry name" value="GATase_2_dom"/>
</dbReference>
<evidence type="ECO:0000313" key="4">
    <source>
        <dbReference type="Proteomes" id="UP000000238"/>
    </source>
</evidence>
<dbReference type="PANTHER" id="PTHR42824:SF1">
    <property type="entry name" value="GLUTAMINE AMIDOTRANSFERASE YAFJ-RELATED"/>
    <property type="match status" value="1"/>
</dbReference>
<sequence>MCQLLGMSANAPTDICFSWTGLMFRGGQTGPHKDGWGIAFYEGKGLREFRDPNPSATSEIARFISQYPIKSRTVISHIRQANVGDISLENTHPFIRELGGYYWCFAHNGQLKSYQDLPLGRFRPVGETDSEHAFCWLLEDVASGCNDFSSLECLGGRLYRNCLELTSRGVFNMLFTNSEYLFAYCSTKLHWITRQAPFGCASLEDGEIRVNFEEHTNPTDKVTMIVTEPLTVDEEWRQMRPGELIAFRDGEVAARWYEEGAVKLADT</sequence>
<dbReference type="KEGG" id="hch:HCH_02621"/>
<dbReference type="Proteomes" id="UP000000238">
    <property type="component" value="Chromosome"/>
</dbReference>
<reference evidence="3 4" key="1">
    <citation type="journal article" date="2005" name="Nucleic Acids Res.">
        <title>Genomic blueprint of Hahella chejuensis, a marine microbe producing an algicidal agent.</title>
        <authorList>
            <person name="Jeong H."/>
            <person name="Yim J.H."/>
            <person name="Lee C."/>
            <person name="Choi S.-H."/>
            <person name="Park Y.K."/>
            <person name="Yoon S.H."/>
            <person name="Hur C.-G."/>
            <person name="Kang H.-Y."/>
            <person name="Kim D."/>
            <person name="Lee H.H."/>
            <person name="Park K.H."/>
            <person name="Park S.-H."/>
            <person name="Park H.-S."/>
            <person name="Lee H.K."/>
            <person name="Oh T.K."/>
            <person name="Kim J.F."/>
        </authorList>
    </citation>
    <scope>NUCLEOTIDE SEQUENCE [LARGE SCALE GENOMIC DNA]</scope>
    <source>
        <strain evidence="3 4">KCTC 2396</strain>
    </source>
</reference>
<dbReference type="GO" id="GO:0016740">
    <property type="term" value="F:transferase activity"/>
    <property type="evidence" value="ECO:0007669"/>
    <property type="project" value="UniProtKB-KW"/>
</dbReference>
<keyword evidence="3" id="KW-0808">Transferase</keyword>
<dbReference type="EMBL" id="CP000155">
    <property type="protein sequence ID" value="ABC29411.1"/>
    <property type="molecule type" value="Genomic_DNA"/>
</dbReference>